<keyword evidence="3" id="KW-1185">Reference proteome</keyword>
<keyword evidence="1" id="KW-0732">Signal</keyword>
<proteinExistence type="predicted"/>
<evidence type="ECO:0000256" key="1">
    <source>
        <dbReference type="SAM" id="SignalP"/>
    </source>
</evidence>
<dbReference type="Ensembl" id="ENSMGAT00000030802.1">
    <property type="protein sequence ID" value="ENSMGAP00000023667.1"/>
    <property type="gene ID" value="ENSMGAG00000020989.1"/>
</dbReference>
<feature type="chain" id="PRO_5032835261" evidence="1">
    <location>
        <begin position="22"/>
        <end position="147"/>
    </location>
</feature>
<reference evidence="2 3" key="1">
    <citation type="journal article" date="2010" name="PLoS Biol.">
        <title>Multi-platform next-generation sequencing of the domestic turkey (Meleagris gallopavo): genome assembly and analysis.</title>
        <authorList>
            <person name="Dalloul R.A."/>
            <person name="Long J.A."/>
            <person name="Zimin A.V."/>
            <person name="Aslam L."/>
            <person name="Beal K."/>
            <person name="Blomberg L.A."/>
            <person name="Bouffard P."/>
            <person name="Burt D.W."/>
            <person name="Crasta O."/>
            <person name="Crooijmans R.P."/>
            <person name="Cooper K."/>
            <person name="Coulombe R.A."/>
            <person name="De S."/>
            <person name="Delany M.E."/>
            <person name="Dodgson J.B."/>
            <person name="Dong J.J."/>
            <person name="Evans C."/>
            <person name="Frederickson K.M."/>
            <person name="Flicek P."/>
            <person name="Florea L."/>
            <person name="Folkerts O."/>
            <person name="Groenen M.A."/>
            <person name="Harkins T.T."/>
            <person name="Herrero J."/>
            <person name="Hoffmann S."/>
            <person name="Megens H.J."/>
            <person name="Jiang A."/>
            <person name="de Jong P."/>
            <person name="Kaiser P."/>
            <person name="Kim H."/>
            <person name="Kim K.W."/>
            <person name="Kim S."/>
            <person name="Langenberger D."/>
            <person name="Lee M.K."/>
            <person name="Lee T."/>
            <person name="Mane S."/>
            <person name="Marcais G."/>
            <person name="Marz M."/>
            <person name="McElroy A.P."/>
            <person name="Modise T."/>
            <person name="Nefedov M."/>
            <person name="Notredame C."/>
            <person name="Paton I.R."/>
            <person name="Payne W.S."/>
            <person name="Pertea G."/>
            <person name="Prickett D."/>
            <person name="Puiu D."/>
            <person name="Qioa D."/>
            <person name="Raineri E."/>
            <person name="Ruffier M."/>
            <person name="Salzberg S.L."/>
            <person name="Schatz M.C."/>
            <person name="Scheuring C."/>
            <person name="Schmidt C.J."/>
            <person name="Schroeder S."/>
            <person name="Searle S.M."/>
            <person name="Smith E.J."/>
            <person name="Smith J."/>
            <person name="Sonstegard T.S."/>
            <person name="Stadler P.F."/>
            <person name="Tafer H."/>
            <person name="Tu Z.J."/>
            <person name="Van Tassell C.P."/>
            <person name="Vilella A.J."/>
            <person name="Williams K.P."/>
            <person name="Yorke J.A."/>
            <person name="Zhang L."/>
            <person name="Zhang H.B."/>
            <person name="Zhang X."/>
            <person name="Zhang Y."/>
            <person name="Reed K.M."/>
        </authorList>
    </citation>
    <scope>NUCLEOTIDE SEQUENCE [LARGE SCALE GENOMIC DNA]</scope>
</reference>
<dbReference type="AlphaFoldDB" id="A0A803XVX1"/>
<accession>A0A803XVX1</accession>
<dbReference type="InParanoid" id="A0A803XVX1"/>
<evidence type="ECO:0000313" key="3">
    <source>
        <dbReference type="Proteomes" id="UP000001645"/>
    </source>
</evidence>
<dbReference type="Proteomes" id="UP000001645">
    <property type="component" value="Chromosome 18"/>
</dbReference>
<sequence>NPTVCAWSSLLLGWFIGDAVGKASVANKGALCLIAAGFGAPGAVSLSPMVGDLRPKHFPHWAQEKGFSPVWGFSPRCSRRCLSRWELTANARPHSPQWNGFSPVWTRRCRSKWERRSPEWIFWCLTRADLWLKLFPHSAHTVRGWVW</sequence>
<evidence type="ECO:0000313" key="2">
    <source>
        <dbReference type="Ensembl" id="ENSMGAP00000023667.1"/>
    </source>
</evidence>
<dbReference type="GeneTree" id="ENSGT01150000288315"/>
<reference evidence="2" key="2">
    <citation type="submission" date="2025-08" db="UniProtKB">
        <authorList>
            <consortium name="Ensembl"/>
        </authorList>
    </citation>
    <scope>IDENTIFICATION</scope>
</reference>
<reference evidence="2" key="3">
    <citation type="submission" date="2025-09" db="UniProtKB">
        <authorList>
            <consortium name="Ensembl"/>
        </authorList>
    </citation>
    <scope>IDENTIFICATION</scope>
</reference>
<name>A0A803XVX1_MELGA</name>
<feature type="signal peptide" evidence="1">
    <location>
        <begin position="1"/>
        <end position="21"/>
    </location>
</feature>
<organism evidence="2 3">
    <name type="scientific">Meleagris gallopavo</name>
    <name type="common">Wild turkey</name>
    <dbReference type="NCBI Taxonomy" id="9103"/>
    <lineage>
        <taxon>Eukaryota</taxon>
        <taxon>Metazoa</taxon>
        <taxon>Chordata</taxon>
        <taxon>Craniata</taxon>
        <taxon>Vertebrata</taxon>
        <taxon>Euteleostomi</taxon>
        <taxon>Archelosauria</taxon>
        <taxon>Archosauria</taxon>
        <taxon>Dinosauria</taxon>
        <taxon>Saurischia</taxon>
        <taxon>Theropoda</taxon>
        <taxon>Coelurosauria</taxon>
        <taxon>Aves</taxon>
        <taxon>Neognathae</taxon>
        <taxon>Galloanserae</taxon>
        <taxon>Galliformes</taxon>
        <taxon>Phasianidae</taxon>
        <taxon>Meleagridinae</taxon>
        <taxon>Meleagris</taxon>
    </lineage>
</organism>
<protein>
    <submittedName>
        <fullName evidence="2">Uncharacterized protein</fullName>
    </submittedName>
</protein>